<feature type="region of interest" description="Disordered" evidence="1">
    <location>
        <begin position="1"/>
        <end position="30"/>
    </location>
</feature>
<gene>
    <name evidence="2" type="ORF">SISSUDRAFT_134143</name>
</gene>
<accession>A0A166AUX3</accession>
<sequence>MRGICPSLPSSLPSANPSLSGSSKSAAKESPYKIPPQALAVLKNGPSTGLSLGLLSPLSSFIRNPQTGMTSQHWAIVNYRSSLLTGKNEGPGVFAATGDSGGVVVDRSGKMVGMIQGGSGKNGDEEGGGGGGDVVYVTPMVKIWEWVLEAYPDARIYEGASENLPVGA</sequence>
<evidence type="ECO:0000256" key="1">
    <source>
        <dbReference type="SAM" id="MobiDB-lite"/>
    </source>
</evidence>
<evidence type="ECO:0000313" key="2">
    <source>
        <dbReference type="EMBL" id="KZT35704.1"/>
    </source>
</evidence>
<dbReference type="STRING" id="1314776.A0A166AUX3"/>
<keyword evidence="3" id="KW-1185">Reference proteome</keyword>
<dbReference type="InterPro" id="IPR009003">
    <property type="entry name" value="Peptidase_S1_PA"/>
</dbReference>
<protein>
    <recommendedName>
        <fullName evidence="4">Peptidase S1 domain-containing protein</fullName>
    </recommendedName>
</protein>
<feature type="compositionally biased region" description="Low complexity" evidence="1">
    <location>
        <begin position="1"/>
        <end position="25"/>
    </location>
</feature>
<dbReference type="SUPFAM" id="SSF50494">
    <property type="entry name" value="Trypsin-like serine proteases"/>
    <property type="match status" value="1"/>
</dbReference>
<evidence type="ECO:0000313" key="3">
    <source>
        <dbReference type="Proteomes" id="UP000076798"/>
    </source>
</evidence>
<organism evidence="2 3">
    <name type="scientific">Sistotremastrum suecicum HHB10207 ss-3</name>
    <dbReference type="NCBI Taxonomy" id="1314776"/>
    <lineage>
        <taxon>Eukaryota</taxon>
        <taxon>Fungi</taxon>
        <taxon>Dikarya</taxon>
        <taxon>Basidiomycota</taxon>
        <taxon>Agaricomycotina</taxon>
        <taxon>Agaricomycetes</taxon>
        <taxon>Sistotremastrales</taxon>
        <taxon>Sistotremastraceae</taxon>
        <taxon>Sistotremastrum</taxon>
    </lineage>
</organism>
<dbReference type="Proteomes" id="UP000076798">
    <property type="component" value="Unassembled WGS sequence"/>
</dbReference>
<dbReference type="EMBL" id="KV428130">
    <property type="protein sequence ID" value="KZT35704.1"/>
    <property type="molecule type" value="Genomic_DNA"/>
</dbReference>
<evidence type="ECO:0008006" key="4">
    <source>
        <dbReference type="Google" id="ProtNLM"/>
    </source>
</evidence>
<dbReference type="AlphaFoldDB" id="A0A166AUX3"/>
<reference evidence="2 3" key="1">
    <citation type="journal article" date="2016" name="Mol. Biol. Evol.">
        <title>Comparative Genomics of Early-Diverging Mushroom-Forming Fungi Provides Insights into the Origins of Lignocellulose Decay Capabilities.</title>
        <authorList>
            <person name="Nagy L.G."/>
            <person name="Riley R."/>
            <person name="Tritt A."/>
            <person name="Adam C."/>
            <person name="Daum C."/>
            <person name="Floudas D."/>
            <person name="Sun H."/>
            <person name="Yadav J.S."/>
            <person name="Pangilinan J."/>
            <person name="Larsson K.H."/>
            <person name="Matsuura K."/>
            <person name="Barry K."/>
            <person name="Labutti K."/>
            <person name="Kuo R."/>
            <person name="Ohm R.A."/>
            <person name="Bhattacharya S.S."/>
            <person name="Shirouzu T."/>
            <person name="Yoshinaga Y."/>
            <person name="Martin F.M."/>
            <person name="Grigoriev I.V."/>
            <person name="Hibbett D.S."/>
        </authorList>
    </citation>
    <scope>NUCLEOTIDE SEQUENCE [LARGE SCALE GENOMIC DNA]</scope>
    <source>
        <strain evidence="2 3">HHB10207 ss-3</strain>
    </source>
</reference>
<proteinExistence type="predicted"/>
<name>A0A166AUX3_9AGAM</name>